<dbReference type="OrthoDB" id="5279008at2759"/>
<dbReference type="AlphaFoldDB" id="A0A319DAG7"/>
<keyword evidence="2" id="KW-1185">Reference proteome</keyword>
<organism evidence="1 2">
    <name type="scientific">Aspergillus ellipticus CBS 707.79</name>
    <dbReference type="NCBI Taxonomy" id="1448320"/>
    <lineage>
        <taxon>Eukaryota</taxon>
        <taxon>Fungi</taxon>
        <taxon>Dikarya</taxon>
        <taxon>Ascomycota</taxon>
        <taxon>Pezizomycotina</taxon>
        <taxon>Eurotiomycetes</taxon>
        <taxon>Eurotiomycetidae</taxon>
        <taxon>Eurotiales</taxon>
        <taxon>Aspergillaceae</taxon>
        <taxon>Aspergillus</taxon>
        <taxon>Aspergillus subgen. Circumdati</taxon>
    </lineage>
</organism>
<evidence type="ECO:0000313" key="1">
    <source>
        <dbReference type="EMBL" id="PYH88063.1"/>
    </source>
</evidence>
<proteinExistence type="predicted"/>
<evidence type="ECO:0000313" key="2">
    <source>
        <dbReference type="Proteomes" id="UP000247810"/>
    </source>
</evidence>
<name>A0A319DAG7_9EURO</name>
<gene>
    <name evidence="1" type="ORF">BO71DRAFT_366106</name>
</gene>
<dbReference type="Proteomes" id="UP000247810">
    <property type="component" value="Unassembled WGS sequence"/>
</dbReference>
<sequence length="391" mass="43159">MELICAQLPTRDLAALRATCRGAHRLTHVCFAQRYAEYSTDFSEPSLQHLHALALNPLVRRHIRHLVVLSPEPRLGKDLRCRRAAAGHLRRPLEMPLLRTLRDDLARRLPHCRSFIISPILPAGSPAVEGEGESAPPADPPFNPDDVASILWEIIADAALPVQLFWYGRGMNYTSEVMDIARLPKGLFRHPGFRAGWATLENLHLEQTLTPQNYTFLLDLLLHAPALRKLHLSLGDSPIAVEFFADLSRAVDFAPALERLSLWATAIAPEDLVRLLGKTCASLKRLILRAVTGVDYASLAYLHQHHRRFPRLTTLDLNAIRGKVGLVRFTPAQHSPAGQAGLFQLEKNDQGAVPSIGLGPDDVVGASYTGPEMGQALDVLVHAWTESAGLQ</sequence>
<dbReference type="EMBL" id="KZ826132">
    <property type="protein sequence ID" value="PYH88063.1"/>
    <property type="molecule type" value="Genomic_DNA"/>
</dbReference>
<dbReference type="SUPFAM" id="SSF52047">
    <property type="entry name" value="RNI-like"/>
    <property type="match status" value="1"/>
</dbReference>
<protein>
    <recommendedName>
        <fullName evidence="3">F-box domain-containing protein</fullName>
    </recommendedName>
</protein>
<dbReference type="STRING" id="1448320.A0A319DAG7"/>
<dbReference type="InterPro" id="IPR032675">
    <property type="entry name" value="LRR_dom_sf"/>
</dbReference>
<reference evidence="1 2" key="1">
    <citation type="submission" date="2018-02" db="EMBL/GenBank/DDBJ databases">
        <title>The genomes of Aspergillus section Nigri reveals drivers in fungal speciation.</title>
        <authorList>
            <consortium name="DOE Joint Genome Institute"/>
            <person name="Vesth T.C."/>
            <person name="Nybo J."/>
            <person name="Theobald S."/>
            <person name="Brandl J."/>
            <person name="Frisvad J.C."/>
            <person name="Nielsen K.F."/>
            <person name="Lyhne E.K."/>
            <person name="Kogle M.E."/>
            <person name="Kuo A."/>
            <person name="Riley R."/>
            <person name="Clum A."/>
            <person name="Nolan M."/>
            <person name="Lipzen A."/>
            <person name="Salamov A."/>
            <person name="Henrissat B."/>
            <person name="Wiebenga A."/>
            <person name="De vries R.P."/>
            <person name="Grigoriev I.V."/>
            <person name="Mortensen U.H."/>
            <person name="Andersen M.R."/>
            <person name="Baker S.E."/>
        </authorList>
    </citation>
    <scope>NUCLEOTIDE SEQUENCE [LARGE SCALE GENOMIC DNA]</scope>
    <source>
        <strain evidence="1 2">CBS 707.79</strain>
    </source>
</reference>
<dbReference type="Gene3D" id="3.80.10.10">
    <property type="entry name" value="Ribonuclease Inhibitor"/>
    <property type="match status" value="1"/>
</dbReference>
<evidence type="ECO:0008006" key="3">
    <source>
        <dbReference type="Google" id="ProtNLM"/>
    </source>
</evidence>
<dbReference type="VEuPathDB" id="FungiDB:BO71DRAFT_366106"/>
<accession>A0A319DAG7</accession>